<organism evidence="3 4">
    <name type="scientific">Ectopseudomonas composti</name>
    <dbReference type="NCBI Taxonomy" id="658457"/>
    <lineage>
        <taxon>Bacteria</taxon>
        <taxon>Pseudomonadati</taxon>
        <taxon>Pseudomonadota</taxon>
        <taxon>Gammaproteobacteria</taxon>
        <taxon>Pseudomonadales</taxon>
        <taxon>Pseudomonadaceae</taxon>
        <taxon>Ectopseudomonas</taxon>
    </lineage>
</organism>
<dbReference type="RefSeq" id="WP_244154410.1">
    <property type="nucleotide sequence ID" value="NZ_FOWP01000006.1"/>
</dbReference>
<dbReference type="STRING" id="658457.SAMN05216601_106279"/>
<evidence type="ECO:0000313" key="4">
    <source>
        <dbReference type="Proteomes" id="UP000182400"/>
    </source>
</evidence>
<protein>
    <submittedName>
        <fullName evidence="3">ABC-type amino acid transport substrate-binding protein</fullName>
    </submittedName>
</protein>
<dbReference type="PANTHER" id="PTHR35936:SF6">
    <property type="entry name" value="AMINO ACID ABC TRANSPORTER SUBSTRATE-BINDING PAAT FAMILY PROTEIN"/>
    <property type="match status" value="1"/>
</dbReference>
<dbReference type="SUPFAM" id="SSF53850">
    <property type="entry name" value="Periplasmic binding protein-like II"/>
    <property type="match status" value="1"/>
</dbReference>
<evidence type="ECO:0000256" key="2">
    <source>
        <dbReference type="SAM" id="SignalP"/>
    </source>
</evidence>
<sequence length="256" mass="29287">MRRFCALSLGLLSSLCSAEGLMWGYGPADTMPYVGLAQQQVKHGLAYHLSQEISKRFALPVEFLETPNNRLEPYLQQGRLHLVCNTNPEWVSQPQQYHWSPALYDEEDVLLQRMDQPELTGLTSLYGKVLGTSLGYTYSQPLMGAFATGKVSRQDVRDLDTSLHMLDKDRLSAVIDMQRNLAYKLAQHPQMQLRFSPWVVQRYQVYCAYSRHLPIPAEQLDALLQELLDQHLIEQWLDEALRSATDRPVQHSADAQ</sequence>
<evidence type="ECO:0000256" key="1">
    <source>
        <dbReference type="ARBA" id="ARBA00010333"/>
    </source>
</evidence>
<dbReference type="PANTHER" id="PTHR35936">
    <property type="entry name" value="MEMBRANE-BOUND LYTIC MUREIN TRANSGLYCOSYLASE F"/>
    <property type="match status" value="1"/>
</dbReference>
<name>A0A1I5NE85_9GAMM</name>
<feature type="signal peptide" evidence="2">
    <location>
        <begin position="1"/>
        <end position="18"/>
    </location>
</feature>
<dbReference type="Gene3D" id="3.40.190.10">
    <property type="entry name" value="Periplasmic binding protein-like II"/>
    <property type="match status" value="2"/>
</dbReference>
<proteinExistence type="inferred from homology"/>
<reference evidence="3 4" key="1">
    <citation type="submission" date="2016-10" db="EMBL/GenBank/DDBJ databases">
        <authorList>
            <person name="de Groot N.N."/>
        </authorList>
    </citation>
    <scope>NUCLEOTIDE SEQUENCE [LARGE SCALE GENOMIC DNA]</scope>
    <source>
        <strain evidence="3 4">CCUG 59231</strain>
    </source>
</reference>
<dbReference type="Proteomes" id="UP000182400">
    <property type="component" value="Unassembled WGS sequence"/>
</dbReference>
<dbReference type="EMBL" id="FOWP01000006">
    <property type="protein sequence ID" value="SFP19706.1"/>
    <property type="molecule type" value="Genomic_DNA"/>
</dbReference>
<gene>
    <name evidence="3" type="ORF">SAMN05216601_106279</name>
</gene>
<feature type="chain" id="PRO_5010384871" evidence="2">
    <location>
        <begin position="19"/>
        <end position="256"/>
    </location>
</feature>
<keyword evidence="2" id="KW-0732">Signal</keyword>
<evidence type="ECO:0000313" key="3">
    <source>
        <dbReference type="EMBL" id="SFP19706.1"/>
    </source>
</evidence>
<accession>A0A1I5NE85</accession>
<comment type="similarity">
    <text evidence="1">Belongs to the bacterial solute-binding protein 3 family.</text>
</comment>
<dbReference type="AlphaFoldDB" id="A0A1I5NE85"/>